<keyword evidence="14" id="KW-0511">Multifunctional enzyme</keyword>
<comment type="pathway">
    <text evidence="2">Cell wall biogenesis; peptidoglycan biosynthesis.</text>
</comment>
<proteinExistence type="inferred from homology"/>
<dbReference type="EMBL" id="PYGC01000003">
    <property type="protein sequence ID" value="PSK83886.1"/>
    <property type="molecule type" value="Genomic_DNA"/>
</dbReference>
<feature type="transmembrane region" description="Helical" evidence="19">
    <location>
        <begin position="39"/>
        <end position="62"/>
    </location>
</feature>
<accession>A0A2P8CG06</accession>
<evidence type="ECO:0000256" key="2">
    <source>
        <dbReference type="ARBA" id="ARBA00004752"/>
    </source>
</evidence>
<dbReference type="PANTHER" id="PTHR32282:SF11">
    <property type="entry name" value="PENICILLIN-BINDING PROTEIN 1B"/>
    <property type="match status" value="1"/>
</dbReference>
<dbReference type="GO" id="GO:0005886">
    <property type="term" value="C:plasma membrane"/>
    <property type="evidence" value="ECO:0007669"/>
    <property type="project" value="UniProtKB-SubCell"/>
</dbReference>
<dbReference type="GO" id="GO:0009002">
    <property type="term" value="F:serine-type D-Ala-D-Ala carboxypeptidase activity"/>
    <property type="evidence" value="ECO:0007669"/>
    <property type="project" value="UniProtKB-EC"/>
</dbReference>
<keyword evidence="9" id="KW-0808">Transferase</keyword>
<dbReference type="GO" id="GO:0009252">
    <property type="term" value="P:peptidoglycan biosynthetic process"/>
    <property type="evidence" value="ECO:0007669"/>
    <property type="project" value="UniProtKB-KW"/>
</dbReference>
<organism evidence="22 23">
    <name type="scientific">Prolixibacter denitrificans</name>
    <dbReference type="NCBI Taxonomy" id="1541063"/>
    <lineage>
        <taxon>Bacteria</taxon>
        <taxon>Pseudomonadati</taxon>
        <taxon>Bacteroidota</taxon>
        <taxon>Bacteroidia</taxon>
        <taxon>Marinilabiliales</taxon>
        <taxon>Prolixibacteraceae</taxon>
        <taxon>Prolixibacter</taxon>
    </lineage>
</organism>
<keyword evidence="8" id="KW-0328">Glycosyltransferase</keyword>
<sequence>MVKKKNTSSTRGKRKRIPVKKNSRFHIPKQITKQRVWRWALNISMFGIFLLGALFVLVYIGAFGPLPTTQELKDVKNPVASEVYSSDGHLLGRYYIQNRSNVSFDQISPNVIHALVATEDARFYEHRGIDEWALLRVFVKSILLQDRSAGGGSTLSQQIAKNIFGRDNYGPLSMPVNKLREAIIAYRLEKIYTKNEILTLYLNTVPFSENTYGIETASERFFDKKPADLTVPEAATLVGTLKASNAYNPRLHPKRSKERRDLVISLMVKNNYLSEAEGKEYQETPLTLHYNYLVYNTGPAAYLRERIRLEMEDWCSHVTKPNGDPYDLYTDGLKIYTTVNYKMQEYAEKAMQEQMKSLQDIFDKHWHNRQPWGHDEEVLKRAVQRSDRYIRMKDAGKTEKEISAAFHELIPMKVFSWGDIKTVEMTPIDSVKHSLRTLRSAFLALSPKDGAVKVWIGGNDFRFYQYDQVTASRQVGSTFKPIVYAAALENGVEPDKYYANEEVTYPEYDDWTPHNAEDEYGGYYSLEGALSESINTVSVQVLLDAGMANAVRLAHRMGIDVDLPEVPSLALGVADIPLEEMVTAYAPFANGGKSVKPYYLLRVEDSKGHVLKTFHQDEDSDEEQVISAQTAHIMTHYLEAVVDSGTGRAIRTRFGIRGDFAGKTGTTQNHADGWFIGYTPDLVTGCWVGAEDPAVHFRTLYYGQGARMALPVVGDFFHKLYADRSFASLRYHSFDMGDDQRLLASLDIPHYRDELPRKKFIDFGWLFGRHKDKTQKDNAQLQQQEDSTQSPADQEKKHSSIWEKIRNAFRKKN</sequence>
<dbReference type="InterPro" id="IPR001460">
    <property type="entry name" value="PCN-bd_Tpept"/>
</dbReference>
<evidence type="ECO:0000256" key="18">
    <source>
        <dbReference type="SAM" id="MobiDB-lite"/>
    </source>
</evidence>
<comment type="catalytic activity">
    <reaction evidence="17">
        <text>[GlcNAc-(1-&gt;4)-Mur2Ac(oyl-L-Ala-gamma-D-Glu-L-Lys-D-Ala-D-Ala)](n)-di-trans,octa-cis-undecaprenyl diphosphate + beta-D-GlcNAc-(1-&gt;4)-Mur2Ac(oyl-L-Ala-gamma-D-Glu-L-Lys-D-Ala-D-Ala)-di-trans,octa-cis-undecaprenyl diphosphate = [GlcNAc-(1-&gt;4)-Mur2Ac(oyl-L-Ala-gamma-D-Glu-L-Lys-D-Ala-D-Ala)](n+1)-di-trans,octa-cis-undecaprenyl diphosphate + di-trans,octa-cis-undecaprenyl diphosphate + H(+)</text>
        <dbReference type="Rhea" id="RHEA:23708"/>
        <dbReference type="Rhea" id="RHEA-COMP:9602"/>
        <dbReference type="Rhea" id="RHEA-COMP:9603"/>
        <dbReference type="ChEBI" id="CHEBI:15378"/>
        <dbReference type="ChEBI" id="CHEBI:58405"/>
        <dbReference type="ChEBI" id="CHEBI:60033"/>
        <dbReference type="ChEBI" id="CHEBI:78435"/>
        <dbReference type="EC" id="2.4.99.28"/>
    </reaction>
</comment>
<feature type="region of interest" description="Disordered" evidence="18">
    <location>
        <begin position="774"/>
        <end position="799"/>
    </location>
</feature>
<dbReference type="SUPFAM" id="SSF53955">
    <property type="entry name" value="Lysozyme-like"/>
    <property type="match status" value="1"/>
</dbReference>
<name>A0A2P8CG06_9BACT</name>
<dbReference type="Gene3D" id="1.10.3810.10">
    <property type="entry name" value="Biosynthetic peptidoglycan transglycosylase-like"/>
    <property type="match status" value="1"/>
</dbReference>
<dbReference type="GO" id="GO:0006508">
    <property type="term" value="P:proteolysis"/>
    <property type="evidence" value="ECO:0007669"/>
    <property type="project" value="UniProtKB-KW"/>
</dbReference>
<feature type="domain" description="Penicillin-binding protein transpeptidase" evidence="20">
    <location>
        <begin position="441"/>
        <end position="681"/>
    </location>
</feature>
<dbReference type="AlphaFoldDB" id="A0A2P8CG06"/>
<comment type="similarity">
    <text evidence="3">In the C-terminal section; belongs to the transpeptidase family.</text>
</comment>
<evidence type="ECO:0000313" key="22">
    <source>
        <dbReference type="EMBL" id="PSK83886.1"/>
    </source>
</evidence>
<comment type="catalytic activity">
    <reaction evidence="16">
        <text>Preferential cleavage: (Ac)2-L-Lys-D-Ala-|-D-Ala. Also transpeptidation of peptidyl-alanyl moieties that are N-acyl substituents of D-alanine.</text>
        <dbReference type="EC" id="3.4.16.4"/>
    </reaction>
</comment>
<dbReference type="GO" id="GO:0030288">
    <property type="term" value="C:outer membrane-bounded periplasmic space"/>
    <property type="evidence" value="ECO:0007669"/>
    <property type="project" value="TreeGrafter"/>
</dbReference>
<evidence type="ECO:0000256" key="14">
    <source>
        <dbReference type="ARBA" id="ARBA00023268"/>
    </source>
</evidence>
<dbReference type="GO" id="GO:0008658">
    <property type="term" value="F:penicillin binding"/>
    <property type="evidence" value="ECO:0007669"/>
    <property type="project" value="InterPro"/>
</dbReference>
<evidence type="ECO:0000256" key="15">
    <source>
        <dbReference type="ARBA" id="ARBA00023316"/>
    </source>
</evidence>
<feature type="domain" description="Glycosyl transferase family 51" evidence="21">
    <location>
        <begin position="88"/>
        <end position="267"/>
    </location>
</feature>
<keyword evidence="6" id="KW-0121">Carboxypeptidase</keyword>
<evidence type="ECO:0000256" key="9">
    <source>
        <dbReference type="ARBA" id="ARBA00022679"/>
    </source>
</evidence>
<dbReference type="InterPro" id="IPR023346">
    <property type="entry name" value="Lysozyme-like_dom_sf"/>
</dbReference>
<evidence type="ECO:0000256" key="1">
    <source>
        <dbReference type="ARBA" id="ARBA00004236"/>
    </source>
</evidence>
<dbReference type="InterPro" id="IPR001264">
    <property type="entry name" value="Glyco_trans_51"/>
</dbReference>
<comment type="similarity">
    <text evidence="4">In the N-terminal section; belongs to the glycosyltransferase 51 family.</text>
</comment>
<keyword evidence="5" id="KW-1003">Cell membrane</keyword>
<protein>
    <submittedName>
        <fullName evidence="22">Penicillin-binding protein 1A</fullName>
    </submittedName>
</protein>
<dbReference type="InterPro" id="IPR036950">
    <property type="entry name" value="PBP_transglycosylase"/>
</dbReference>
<evidence type="ECO:0000313" key="23">
    <source>
        <dbReference type="Proteomes" id="UP000240621"/>
    </source>
</evidence>
<dbReference type="InterPro" id="IPR012338">
    <property type="entry name" value="Beta-lactam/transpept-like"/>
</dbReference>
<dbReference type="Pfam" id="PF00905">
    <property type="entry name" value="Transpeptidase"/>
    <property type="match status" value="1"/>
</dbReference>
<keyword evidence="11" id="KW-0133">Cell shape</keyword>
<evidence type="ECO:0000256" key="19">
    <source>
        <dbReference type="SAM" id="Phobius"/>
    </source>
</evidence>
<keyword evidence="7" id="KW-0645">Protease</keyword>
<comment type="caution">
    <text evidence="22">The sequence shown here is derived from an EMBL/GenBank/DDBJ whole genome shotgun (WGS) entry which is preliminary data.</text>
</comment>
<dbReference type="GO" id="GO:0008955">
    <property type="term" value="F:peptidoglycan glycosyltransferase activity"/>
    <property type="evidence" value="ECO:0007669"/>
    <property type="project" value="UniProtKB-EC"/>
</dbReference>
<keyword evidence="13 19" id="KW-0472">Membrane</keyword>
<dbReference type="Gene3D" id="3.40.710.10">
    <property type="entry name" value="DD-peptidase/beta-lactamase superfamily"/>
    <property type="match status" value="1"/>
</dbReference>
<evidence type="ECO:0000256" key="3">
    <source>
        <dbReference type="ARBA" id="ARBA00007090"/>
    </source>
</evidence>
<comment type="subcellular location">
    <subcellularLocation>
        <location evidence="1">Cell membrane</location>
    </subcellularLocation>
</comment>
<evidence type="ECO:0000256" key="17">
    <source>
        <dbReference type="ARBA" id="ARBA00049902"/>
    </source>
</evidence>
<dbReference type="Proteomes" id="UP000240621">
    <property type="component" value="Unassembled WGS sequence"/>
</dbReference>
<keyword evidence="12" id="KW-0573">Peptidoglycan synthesis</keyword>
<evidence type="ECO:0000256" key="7">
    <source>
        <dbReference type="ARBA" id="ARBA00022670"/>
    </source>
</evidence>
<evidence type="ECO:0000256" key="11">
    <source>
        <dbReference type="ARBA" id="ARBA00022960"/>
    </source>
</evidence>
<dbReference type="PANTHER" id="PTHR32282">
    <property type="entry name" value="BINDING PROTEIN TRANSPEPTIDASE, PUTATIVE-RELATED"/>
    <property type="match status" value="1"/>
</dbReference>
<feature type="compositionally biased region" description="Polar residues" evidence="18">
    <location>
        <begin position="777"/>
        <end position="792"/>
    </location>
</feature>
<evidence type="ECO:0000259" key="20">
    <source>
        <dbReference type="Pfam" id="PF00905"/>
    </source>
</evidence>
<evidence type="ECO:0000256" key="5">
    <source>
        <dbReference type="ARBA" id="ARBA00022475"/>
    </source>
</evidence>
<keyword evidence="15" id="KW-0961">Cell wall biogenesis/degradation</keyword>
<evidence type="ECO:0000256" key="6">
    <source>
        <dbReference type="ARBA" id="ARBA00022645"/>
    </source>
</evidence>
<evidence type="ECO:0000256" key="4">
    <source>
        <dbReference type="ARBA" id="ARBA00007739"/>
    </source>
</evidence>
<keyword evidence="19" id="KW-1133">Transmembrane helix</keyword>
<keyword evidence="19" id="KW-0812">Transmembrane</keyword>
<dbReference type="OrthoDB" id="9766909at2"/>
<dbReference type="InterPro" id="IPR050396">
    <property type="entry name" value="Glycosyltr_51/Transpeptidase"/>
</dbReference>
<dbReference type="GO" id="GO:0071555">
    <property type="term" value="P:cell wall organization"/>
    <property type="evidence" value="ECO:0007669"/>
    <property type="project" value="UniProtKB-KW"/>
</dbReference>
<dbReference type="SUPFAM" id="SSF56601">
    <property type="entry name" value="beta-lactamase/transpeptidase-like"/>
    <property type="match status" value="1"/>
</dbReference>
<evidence type="ECO:0000256" key="16">
    <source>
        <dbReference type="ARBA" id="ARBA00034000"/>
    </source>
</evidence>
<evidence type="ECO:0000256" key="8">
    <source>
        <dbReference type="ARBA" id="ARBA00022676"/>
    </source>
</evidence>
<dbReference type="Pfam" id="PF00912">
    <property type="entry name" value="Transgly"/>
    <property type="match status" value="1"/>
</dbReference>
<reference evidence="22 23" key="1">
    <citation type="submission" date="2018-03" db="EMBL/GenBank/DDBJ databases">
        <title>Genomic Encyclopedia of Archaeal and Bacterial Type Strains, Phase II (KMG-II): from individual species to whole genera.</title>
        <authorList>
            <person name="Goeker M."/>
        </authorList>
    </citation>
    <scope>NUCLEOTIDE SEQUENCE [LARGE SCALE GENOMIC DNA]</scope>
    <source>
        <strain evidence="22 23">DSM 27267</strain>
    </source>
</reference>
<dbReference type="GO" id="GO:0008360">
    <property type="term" value="P:regulation of cell shape"/>
    <property type="evidence" value="ECO:0007669"/>
    <property type="project" value="UniProtKB-KW"/>
</dbReference>
<evidence type="ECO:0000256" key="13">
    <source>
        <dbReference type="ARBA" id="ARBA00023136"/>
    </source>
</evidence>
<keyword evidence="10" id="KW-0378">Hydrolase</keyword>
<evidence type="ECO:0000259" key="21">
    <source>
        <dbReference type="Pfam" id="PF00912"/>
    </source>
</evidence>
<evidence type="ECO:0000256" key="12">
    <source>
        <dbReference type="ARBA" id="ARBA00022984"/>
    </source>
</evidence>
<gene>
    <name evidence="22" type="ORF">CLV93_103304</name>
</gene>
<evidence type="ECO:0000256" key="10">
    <source>
        <dbReference type="ARBA" id="ARBA00022801"/>
    </source>
</evidence>